<keyword evidence="2" id="KW-1185">Reference proteome</keyword>
<evidence type="ECO:0000313" key="1">
    <source>
        <dbReference type="EMBL" id="URE05083.1"/>
    </source>
</evidence>
<name>A0A9E7G1R8_9LILI</name>
<sequence>MCKNHRRWENDFKLITRNGIRTSLMDGFFCDAHNASRHTFHNIICGSAGKIDGYLDVAREQFTCDVTVFHGWEHELLPIDCSYAVRSKVPRARVKIVDDKDHITIVVGRQTAFARELEDIWNNATQ</sequence>
<gene>
    <name evidence="1" type="ORF">MUK42_21133</name>
</gene>
<protein>
    <submittedName>
        <fullName evidence="1">Hydrolase, alpha beta fold family domain containing protein</fullName>
    </submittedName>
</protein>
<dbReference type="GO" id="GO:0016787">
    <property type="term" value="F:hydrolase activity"/>
    <property type="evidence" value="ECO:0007669"/>
    <property type="project" value="UniProtKB-KW"/>
</dbReference>
<dbReference type="EMBL" id="CP097507">
    <property type="protein sequence ID" value="URE05083.1"/>
    <property type="molecule type" value="Genomic_DNA"/>
</dbReference>
<dbReference type="Gene3D" id="3.40.50.1820">
    <property type="entry name" value="alpha/beta hydrolase"/>
    <property type="match status" value="1"/>
</dbReference>
<proteinExistence type="predicted"/>
<dbReference type="PANTHER" id="PTHR43689:SF9">
    <property type="entry name" value="LYSOPHOSPHOLIPASE BODYGUARD 3-RELATED"/>
    <property type="match status" value="1"/>
</dbReference>
<accession>A0A9E7G1R8</accession>
<keyword evidence="1" id="KW-0378">Hydrolase</keyword>
<dbReference type="InterPro" id="IPR029058">
    <property type="entry name" value="AB_hydrolase_fold"/>
</dbReference>
<reference evidence="1" key="1">
    <citation type="submission" date="2022-05" db="EMBL/GenBank/DDBJ databases">
        <title>The Musa troglodytarum L. genome provides insights into the mechanism of non-climacteric behaviour and enrichment of carotenoids.</title>
        <authorList>
            <person name="Wang J."/>
        </authorList>
    </citation>
    <scope>NUCLEOTIDE SEQUENCE</scope>
    <source>
        <tissue evidence="1">Leaf</tissue>
    </source>
</reference>
<dbReference type="AlphaFoldDB" id="A0A9E7G1R8"/>
<dbReference type="OrthoDB" id="284184at2759"/>
<dbReference type="Proteomes" id="UP001055439">
    <property type="component" value="Chromosome 5"/>
</dbReference>
<evidence type="ECO:0000313" key="2">
    <source>
        <dbReference type="Proteomes" id="UP001055439"/>
    </source>
</evidence>
<dbReference type="SUPFAM" id="SSF53474">
    <property type="entry name" value="alpha/beta-Hydrolases"/>
    <property type="match status" value="1"/>
</dbReference>
<dbReference type="PANTHER" id="PTHR43689">
    <property type="entry name" value="HYDROLASE"/>
    <property type="match status" value="1"/>
</dbReference>
<organism evidence="1 2">
    <name type="scientific">Musa troglodytarum</name>
    <name type="common">fe'i banana</name>
    <dbReference type="NCBI Taxonomy" id="320322"/>
    <lineage>
        <taxon>Eukaryota</taxon>
        <taxon>Viridiplantae</taxon>
        <taxon>Streptophyta</taxon>
        <taxon>Embryophyta</taxon>
        <taxon>Tracheophyta</taxon>
        <taxon>Spermatophyta</taxon>
        <taxon>Magnoliopsida</taxon>
        <taxon>Liliopsida</taxon>
        <taxon>Zingiberales</taxon>
        <taxon>Musaceae</taxon>
        <taxon>Musa</taxon>
    </lineage>
</organism>